<dbReference type="RefSeq" id="WP_181053764.1">
    <property type="nucleotide sequence ID" value="NZ_JACDXJ010000001.1"/>
</dbReference>
<dbReference type="Gene3D" id="2.120.10.30">
    <property type="entry name" value="TolB, C-terminal domain"/>
    <property type="match status" value="1"/>
</dbReference>
<dbReference type="AlphaFoldDB" id="A0A838BSF2"/>
<dbReference type="NCBIfam" id="TIGR03118">
    <property type="entry name" value="PEPCTERM_chp_1"/>
    <property type="match status" value="1"/>
</dbReference>
<accession>A0A838BSF2</accession>
<organism evidence="2 3">
    <name type="scientific">Microvirga mediterraneensis</name>
    <dbReference type="NCBI Taxonomy" id="2754695"/>
    <lineage>
        <taxon>Bacteria</taxon>
        <taxon>Pseudomonadati</taxon>
        <taxon>Pseudomonadota</taxon>
        <taxon>Alphaproteobacteria</taxon>
        <taxon>Hyphomicrobiales</taxon>
        <taxon>Methylobacteriaceae</taxon>
        <taxon>Microvirga</taxon>
    </lineage>
</organism>
<dbReference type="InterPro" id="IPR017549">
    <property type="entry name" value="APMV_L690"/>
</dbReference>
<reference evidence="2 3" key="1">
    <citation type="submission" date="2020-07" db="EMBL/GenBank/DDBJ databases">
        <title>Draft genome and description of Microvirga mediterraneensis Marseille-Q2068 sp. nov.</title>
        <authorList>
            <person name="Boxberger M."/>
        </authorList>
    </citation>
    <scope>NUCLEOTIDE SEQUENCE [LARGE SCALE GENOMIC DNA]</scope>
    <source>
        <strain evidence="2 3">Marseille-Q2068</strain>
    </source>
</reference>
<feature type="region of interest" description="Disordered" evidence="1">
    <location>
        <begin position="1"/>
        <end position="23"/>
    </location>
</feature>
<proteinExistence type="predicted"/>
<evidence type="ECO:0000313" key="2">
    <source>
        <dbReference type="EMBL" id="MBA1158361.1"/>
    </source>
</evidence>
<name>A0A838BSF2_9HYPH</name>
<keyword evidence="3" id="KW-1185">Reference proteome</keyword>
<dbReference type="InterPro" id="IPR011042">
    <property type="entry name" value="6-blade_b-propeller_TolB-like"/>
</dbReference>
<comment type="caution">
    <text evidence="2">The sequence shown here is derived from an EMBL/GenBank/DDBJ whole genome shotgun (WGS) entry which is preliminary data.</text>
</comment>
<evidence type="ECO:0000313" key="3">
    <source>
        <dbReference type="Proteomes" id="UP000572984"/>
    </source>
</evidence>
<evidence type="ECO:0000256" key="1">
    <source>
        <dbReference type="SAM" id="MobiDB-lite"/>
    </source>
</evidence>
<dbReference type="EMBL" id="JACDXJ010000001">
    <property type="protein sequence ID" value="MBA1158361.1"/>
    <property type="molecule type" value="Genomic_DNA"/>
</dbReference>
<gene>
    <name evidence="2" type="ORF">H0S73_19845</name>
</gene>
<dbReference type="SUPFAM" id="SSF75011">
    <property type="entry name" value="3-carboxy-cis,cis-mucoante lactonizing enzyme"/>
    <property type="match status" value="1"/>
</dbReference>
<dbReference type="Proteomes" id="UP000572984">
    <property type="component" value="Unassembled WGS sequence"/>
</dbReference>
<protein>
    <submittedName>
        <fullName evidence="2">TIGR03118 family protein</fullName>
    </submittedName>
</protein>
<sequence>MSAYSFDPLGQTSRSAHHPGQQANSYTQTNLVSDGFLPAAHTDPNLINPWGVASSRTGPFWVSDNGTGVTTVYDGKGSPVSIGGHSSITIAAPPGQTDPSAPTGQVFNSTHKGFKITSNGHTASADFLFATEDGTISGWNPNVDSGSSVIAVDKSASGAVFKGLAIGTTHGHTYLYAADFHNGAVDVFNSQFHQVKHFTDPNLPDGYAPFNVQALNGHLFVTFALQDADKKDDVAGAGHGYVDEFDFSGHLLHRVASQGPLDSPWGLAIAPSGFGEFSHDLLVGNFGDGRINAYDPHDFHFLGTVDDPSGNQVVIGDLWALVPGNHGPNSDPHSVYFTAGVQDEAHGLFGKLTVAPAQAPQHAAATDWLI</sequence>